<name>A0AAI8MEM9_9BRAD</name>
<reference evidence="1 2" key="1">
    <citation type="journal article" date="2012" name="Microbes Environ.">
        <title>Complete genome sequence of Bradyrhizobium sp. S23321: insights into symbiosis evolution in soil oligotrophs.</title>
        <authorList>
            <person name="Okubo T."/>
            <person name="Tsukui T."/>
            <person name="Maita H."/>
            <person name="Okamoto S."/>
            <person name="Oshima K."/>
            <person name="Fujisawa T."/>
            <person name="Saito A."/>
            <person name="Futamata H."/>
            <person name="Hattori R."/>
            <person name="Shimomura Y."/>
            <person name="Haruta S."/>
            <person name="Morimoto S."/>
            <person name="Wang Y."/>
            <person name="Sakai Y."/>
            <person name="Hattori M."/>
            <person name="Aizawa S."/>
            <person name="Nagashima K.V.P."/>
            <person name="Masuda S."/>
            <person name="Hattori T."/>
            <person name="Yamashita A."/>
            <person name="Bao Z."/>
            <person name="Hayatsu M."/>
            <person name="Kajiya-Kanegae H."/>
            <person name="Yoshinaga I."/>
            <person name="Sakamoto K."/>
            <person name="Toyota K."/>
            <person name="Nakao M."/>
            <person name="Kohara M."/>
            <person name="Anda M."/>
            <person name="Niwa R."/>
            <person name="Jung-Hwan P."/>
            <person name="Sameshima-Saito R."/>
            <person name="Tokuda S."/>
            <person name="Yamamoto S."/>
            <person name="Yamamoto S."/>
            <person name="Yokoyama T."/>
            <person name="Akutsu T."/>
            <person name="Nakamura Y."/>
            <person name="Nakahira-Yanaka Y."/>
            <person name="Takada Hoshino Y."/>
            <person name="Hirakawa H."/>
            <person name="Mitsui H."/>
            <person name="Terasawa K."/>
            <person name="Itakura M."/>
            <person name="Sato S."/>
            <person name="Ikeda-Ohtsubo W."/>
            <person name="Sakakura N."/>
            <person name="Kaminuma E."/>
            <person name="Minamisawa K."/>
        </authorList>
    </citation>
    <scope>NUCLEOTIDE SEQUENCE [LARGE SCALE GENOMIC DNA]</scope>
    <source>
        <strain evidence="1 2">S23321</strain>
    </source>
</reference>
<dbReference type="KEGG" id="brs:S23_38740"/>
<accession>A0AAI8MEM9</accession>
<keyword evidence="2" id="KW-1185">Reference proteome</keyword>
<organism evidence="1 2">
    <name type="scientific">Bradyrhizobium cosmicum</name>
    <dbReference type="NCBI Taxonomy" id="1404864"/>
    <lineage>
        <taxon>Bacteria</taxon>
        <taxon>Pseudomonadati</taxon>
        <taxon>Pseudomonadota</taxon>
        <taxon>Alphaproteobacteria</taxon>
        <taxon>Hyphomicrobiales</taxon>
        <taxon>Nitrobacteraceae</taxon>
        <taxon>Bradyrhizobium</taxon>
    </lineage>
</organism>
<sequence length="51" mass="5709">MRLLKVQPLERRARGGWRFGTKRISDALVDSLIASGRAEIRGGRLHHVEAA</sequence>
<evidence type="ECO:0000313" key="1">
    <source>
        <dbReference type="EMBL" id="BAL77069.1"/>
    </source>
</evidence>
<evidence type="ECO:0000313" key="2">
    <source>
        <dbReference type="Proteomes" id="UP000007886"/>
    </source>
</evidence>
<dbReference type="AlphaFoldDB" id="A0AAI8MEM9"/>
<gene>
    <name evidence="1" type="ORF">S23_38740</name>
</gene>
<dbReference type="EMBL" id="AP012279">
    <property type="protein sequence ID" value="BAL77069.1"/>
    <property type="molecule type" value="Genomic_DNA"/>
</dbReference>
<proteinExistence type="predicted"/>
<protein>
    <submittedName>
        <fullName evidence="1">Uncharacterized protein</fullName>
    </submittedName>
</protein>
<dbReference type="Proteomes" id="UP000007886">
    <property type="component" value="Chromosome"/>
</dbReference>